<keyword evidence="2 5" id="KW-0812">Transmembrane</keyword>
<keyword evidence="3 5" id="KW-1133">Transmembrane helix</keyword>
<keyword evidence="8" id="KW-1185">Reference proteome</keyword>
<dbReference type="Pfam" id="PF04138">
    <property type="entry name" value="GtrA_DPMS_TM"/>
    <property type="match status" value="1"/>
</dbReference>
<proteinExistence type="predicted"/>
<evidence type="ECO:0000256" key="2">
    <source>
        <dbReference type="ARBA" id="ARBA00022692"/>
    </source>
</evidence>
<feature type="transmembrane region" description="Helical" evidence="5">
    <location>
        <begin position="126"/>
        <end position="144"/>
    </location>
</feature>
<dbReference type="RefSeq" id="WP_044161987.1">
    <property type="nucleotide sequence ID" value="NZ_JACIER010000004.1"/>
</dbReference>
<feature type="domain" description="GtrA/DPMS transmembrane" evidence="6">
    <location>
        <begin position="30"/>
        <end position="151"/>
    </location>
</feature>
<dbReference type="InterPro" id="IPR007267">
    <property type="entry name" value="GtrA_DPMS_TM"/>
</dbReference>
<feature type="transmembrane region" description="Helical" evidence="5">
    <location>
        <begin position="20"/>
        <end position="43"/>
    </location>
</feature>
<dbReference type="GO" id="GO:0000271">
    <property type="term" value="P:polysaccharide biosynthetic process"/>
    <property type="evidence" value="ECO:0007669"/>
    <property type="project" value="InterPro"/>
</dbReference>
<dbReference type="GO" id="GO:0016020">
    <property type="term" value="C:membrane"/>
    <property type="evidence" value="ECO:0007669"/>
    <property type="project" value="UniProtKB-SubCell"/>
</dbReference>
<comment type="subcellular location">
    <subcellularLocation>
        <location evidence="1">Membrane</location>
        <topology evidence="1">Multi-pass membrane protein</topology>
    </subcellularLocation>
</comment>
<feature type="transmembrane region" description="Helical" evidence="5">
    <location>
        <begin position="49"/>
        <end position="72"/>
    </location>
</feature>
<evidence type="ECO:0000259" key="6">
    <source>
        <dbReference type="Pfam" id="PF04138"/>
    </source>
</evidence>
<evidence type="ECO:0000256" key="5">
    <source>
        <dbReference type="SAM" id="Phobius"/>
    </source>
</evidence>
<feature type="transmembrane region" description="Helical" evidence="5">
    <location>
        <begin position="84"/>
        <end position="106"/>
    </location>
</feature>
<sequence>MSGWLKKILRIISQKGGFFVFLRAQVSAQMATIADFLITILLVKLFDVYYVYATLAGATYGGILNCVINYKWTFKSKGKKTNVAVKYIIVWVCSVWLNTWGTYYLTETLAEIPWVRDTLSQHFGDFFIIPKILVSAIVALFWNYNMQRFFVYRSIDVKRFFRK</sequence>
<evidence type="ECO:0000313" key="7">
    <source>
        <dbReference type="EMBL" id="MBB4043621.1"/>
    </source>
</evidence>
<comment type="caution">
    <text evidence="7">The sequence shown here is derived from an EMBL/GenBank/DDBJ whole genome shotgun (WGS) entry which is preliminary data.</text>
</comment>
<organism evidence="7 8">
    <name type="scientific">Bacteroides reticulotermitis</name>
    <dbReference type="NCBI Taxonomy" id="1133319"/>
    <lineage>
        <taxon>Bacteria</taxon>
        <taxon>Pseudomonadati</taxon>
        <taxon>Bacteroidota</taxon>
        <taxon>Bacteroidia</taxon>
        <taxon>Bacteroidales</taxon>
        <taxon>Bacteroidaceae</taxon>
        <taxon>Bacteroides</taxon>
    </lineage>
</organism>
<dbReference type="Proteomes" id="UP000560658">
    <property type="component" value="Unassembled WGS sequence"/>
</dbReference>
<accession>A0A840CXM2</accession>
<dbReference type="AlphaFoldDB" id="A0A840CXM2"/>
<evidence type="ECO:0000313" key="8">
    <source>
        <dbReference type="Proteomes" id="UP000560658"/>
    </source>
</evidence>
<reference evidence="7" key="1">
    <citation type="submission" date="2020-08" db="EMBL/GenBank/DDBJ databases">
        <title>Genomic Encyclopedia of Type Strains, Phase IV (KMG-IV): sequencing the most valuable type-strain genomes for metagenomic binning, comparative biology and taxonomic classification.</title>
        <authorList>
            <person name="Goeker M."/>
        </authorList>
    </citation>
    <scope>NUCLEOTIDE SEQUENCE [LARGE SCALE GENOMIC DNA]</scope>
    <source>
        <strain evidence="7">DSM 105720</strain>
    </source>
</reference>
<evidence type="ECO:0000256" key="1">
    <source>
        <dbReference type="ARBA" id="ARBA00004141"/>
    </source>
</evidence>
<protein>
    <submittedName>
        <fullName evidence="7">Flippase GtrA</fullName>
    </submittedName>
</protein>
<evidence type="ECO:0000256" key="3">
    <source>
        <dbReference type="ARBA" id="ARBA00022989"/>
    </source>
</evidence>
<gene>
    <name evidence="7" type="ORF">GGR06_001403</name>
</gene>
<evidence type="ECO:0000256" key="4">
    <source>
        <dbReference type="ARBA" id="ARBA00023136"/>
    </source>
</evidence>
<dbReference type="EMBL" id="JACIER010000004">
    <property type="protein sequence ID" value="MBB4043621.1"/>
    <property type="molecule type" value="Genomic_DNA"/>
</dbReference>
<keyword evidence="4 5" id="KW-0472">Membrane</keyword>
<name>A0A840CXM2_9BACE</name>